<dbReference type="RefSeq" id="WP_064933842.1">
    <property type="nucleotide sequence ID" value="NZ_LZSO01000031.1"/>
</dbReference>
<protein>
    <recommendedName>
        <fullName evidence="6">HTH lysR-type domain-containing protein</fullName>
    </recommendedName>
</protein>
<dbReference type="Gene3D" id="1.10.10.10">
    <property type="entry name" value="Winged helix-like DNA-binding domain superfamily/Winged helix DNA-binding domain"/>
    <property type="match status" value="1"/>
</dbReference>
<dbReference type="Pfam" id="PF03466">
    <property type="entry name" value="LysR_substrate"/>
    <property type="match status" value="1"/>
</dbReference>
<evidence type="ECO:0000256" key="5">
    <source>
        <dbReference type="ARBA" id="ARBA00023163"/>
    </source>
</evidence>
<keyword evidence="5" id="KW-0804">Transcription</keyword>
<dbReference type="Pfam" id="PF00126">
    <property type="entry name" value="HTH_1"/>
    <property type="match status" value="1"/>
</dbReference>
<accession>A0A1A0QYC3</accession>
<evidence type="ECO:0000256" key="3">
    <source>
        <dbReference type="ARBA" id="ARBA00023125"/>
    </source>
</evidence>
<dbReference type="SUPFAM" id="SSF46785">
    <property type="entry name" value="Winged helix' DNA-binding domain"/>
    <property type="match status" value="1"/>
</dbReference>
<evidence type="ECO:0000313" key="7">
    <source>
        <dbReference type="EMBL" id="OBB27092.1"/>
    </source>
</evidence>
<dbReference type="InterPro" id="IPR036388">
    <property type="entry name" value="WH-like_DNA-bd_sf"/>
</dbReference>
<dbReference type="OrthoDB" id="9803735at2"/>
<gene>
    <name evidence="7" type="ORF">A5792_25030</name>
</gene>
<feature type="domain" description="HTH lysR-type" evidence="6">
    <location>
        <begin position="3"/>
        <end position="60"/>
    </location>
</feature>
<evidence type="ECO:0000256" key="4">
    <source>
        <dbReference type="ARBA" id="ARBA00023159"/>
    </source>
</evidence>
<dbReference type="InterPro" id="IPR005119">
    <property type="entry name" value="LysR_subst-bd"/>
</dbReference>
<evidence type="ECO:0000313" key="8">
    <source>
        <dbReference type="Proteomes" id="UP000093902"/>
    </source>
</evidence>
<dbReference type="PROSITE" id="PS50931">
    <property type="entry name" value="HTH_LYSR"/>
    <property type="match status" value="1"/>
</dbReference>
<dbReference type="Proteomes" id="UP000093902">
    <property type="component" value="Unassembled WGS sequence"/>
</dbReference>
<dbReference type="PANTHER" id="PTHR30346:SF29">
    <property type="entry name" value="LYSR SUBSTRATE-BINDING"/>
    <property type="match status" value="1"/>
</dbReference>
<comment type="similarity">
    <text evidence="1">Belongs to the LysR transcriptional regulatory family.</text>
</comment>
<dbReference type="InterPro" id="IPR000847">
    <property type="entry name" value="LysR_HTH_N"/>
</dbReference>
<evidence type="ECO:0000256" key="2">
    <source>
        <dbReference type="ARBA" id="ARBA00023015"/>
    </source>
</evidence>
<evidence type="ECO:0000259" key="6">
    <source>
        <dbReference type="PROSITE" id="PS50931"/>
    </source>
</evidence>
<keyword evidence="4" id="KW-0010">Activator</keyword>
<name>A0A1A0QYC3_MYCPR</name>
<evidence type="ECO:0000256" key="1">
    <source>
        <dbReference type="ARBA" id="ARBA00009437"/>
    </source>
</evidence>
<dbReference type="GO" id="GO:0003677">
    <property type="term" value="F:DNA binding"/>
    <property type="evidence" value="ECO:0007669"/>
    <property type="project" value="UniProtKB-KW"/>
</dbReference>
<organism evidence="7 8">
    <name type="scientific">Mycolicibacterium peregrinum</name>
    <name type="common">Mycobacterium peregrinum</name>
    <dbReference type="NCBI Taxonomy" id="43304"/>
    <lineage>
        <taxon>Bacteria</taxon>
        <taxon>Bacillati</taxon>
        <taxon>Actinomycetota</taxon>
        <taxon>Actinomycetes</taxon>
        <taxon>Mycobacteriales</taxon>
        <taxon>Mycobacteriaceae</taxon>
        <taxon>Mycolicibacterium</taxon>
    </lineage>
</organism>
<reference evidence="8" key="1">
    <citation type="submission" date="2016-06" db="EMBL/GenBank/DDBJ databases">
        <authorList>
            <person name="Sutton G."/>
            <person name="Brinkac L."/>
            <person name="Sanka R."/>
            <person name="Adams M."/>
            <person name="Lau E."/>
            <person name="Mehaffy C."/>
            <person name="Tameris M."/>
            <person name="Hatherill M."/>
            <person name="Hanekom W."/>
            <person name="Mahomed H."/>
            <person name="Mcshane H."/>
        </authorList>
    </citation>
    <scope>NUCLEOTIDE SEQUENCE [LARGE SCALE GENOMIC DNA]</scope>
    <source>
        <strain evidence="8">852002-51209_SCH5440388</strain>
    </source>
</reference>
<comment type="caution">
    <text evidence="7">The sequence shown here is derived from an EMBL/GenBank/DDBJ whole genome shotgun (WGS) entry which is preliminary data.</text>
</comment>
<dbReference type="GO" id="GO:0003700">
    <property type="term" value="F:DNA-binding transcription factor activity"/>
    <property type="evidence" value="ECO:0007669"/>
    <property type="project" value="InterPro"/>
</dbReference>
<dbReference type="SUPFAM" id="SSF53850">
    <property type="entry name" value="Periplasmic binding protein-like II"/>
    <property type="match status" value="1"/>
</dbReference>
<dbReference type="InterPro" id="IPR036390">
    <property type="entry name" value="WH_DNA-bd_sf"/>
</dbReference>
<dbReference type="PANTHER" id="PTHR30346">
    <property type="entry name" value="TRANSCRIPTIONAL DUAL REGULATOR HCAR-RELATED"/>
    <property type="match status" value="1"/>
</dbReference>
<dbReference type="EMBL" id="LZSO01000031">
    <property type="protein sequence ID" value="OBB27092.1"/>
    <property type="molecule type" value="Genomic_DNA"/>
</dbReference>
<dbReference type="AlphaFoldDB" id="A0A1A0QYC3"/>
<dbReference type="Gene3D" id="3.40.190.10">
    <property type="entry name" value="Periplasmic binding protein-like II"/>
    <property type="match status" value="2"/>
</dbReference>
<dbReference type="GO" id="GO:0032993">
    <property type="term" value="C:protein-DNA complex"/>
    <property type="evidence" value="ECO:0007669"/>
    <property type="project" value="TreeGrafter"/>
</dbReference>
<keyword evidence="3" id="KW-0238">DNA-binding</keyword>
<proteinExistence type="inferred from homology"/>
<sequence>MKFDLHRLRLLYELEQRGTLTAVAAALSYSPSTISQQLSILESEVGTALLEHVGRRVRLTPQGRILVEHTASVLRQLQEADAQITGSLGETVGTLRIAAFQTAMLSLVPPVLAWLHDRYPGLRVEVTQAEPSAALHAQIPRDFDLAIHEVYPGHPLPQSRELHEELLIADPIRLVVPAKGNALDRGGTLSAYADSPWVMELPGSPARAWTMAACREAGFEPDIVYDCGDMFAHAQLVSDGHAVAFLPDLMWLNRSPNVLRYGLSSGDCRRIVTICALGMAEHPKVTAARSALMAVAGRGSNLGSPS</sequence>
<keyword evidence="2" id="KW-0805">Transcription regulation</keyword>